<gene>
    <name evidence="1" type="ORF">BDP27DRAFT_1425322</name>
</gene>
<dbReference type="OrthoDB" id="2835096at2759"/>
<proteinExistence type="predicted"/>
<dbReference type="AlphaFoldDB" id="A0A9P5PN34"/>
<sequence length="243" mass="27372">MEMLPRCPSVKYLELEGWEDARRQQESVHYTSHNITSLAIGAGCPISFLEMVFLSCDLPSLNVIVLDSSESGSDNWGTETLISFISRSSCMITTFTLRGISLSDLDLIAALRVMPSLLYLEFEDHNWNYAETQRAYSPITSKLISSLILRKSTSISLVPKLHTLHLVSWLDIGTFDDSAFVRMVESRWFKPGSDRSAAMLRMGKGCIRSVVLKFGWREVDADAYNRLQTFDKEGLRVVVAAMD</sequence>
<dbReference type="Gene3D" id="3.80.10.10">
    <property type="entry name" value="Ribonuclease Inhibitor"/>
    <property type="match status" value="1"/>
</dbReference>
<accession>A0A9P5PN34</accession>
<name>A0A9P5PN34_9AGAR</name>
<dbReference type="EMBL" id="JADNRY010000112">
    <property type="protein sequence ID" value="KAF9064925.1"/>
    <property type="molecule type" value="Genomic_DNA"/>
</dbReference>
<protein>
    <submittedName>
        <fullName evidence="1">Uncharacterized protein</fullName>
    </submittedName>
</protein>
<evidence type="ECO:0000313" key="2">
    <source>
        <dbReference type="Proteomes" id="UP000772434"/>
    </source>
</evidence>
<dbReference type="SUPFAM" id="SSF52047">
    <property type="entry name" value="RNI-like"/>
    <property type="match status" value="1"/>
</dbReference>
<dbReference type="Proteomes" id="UP000772434">
    <property type="component" value="Unassembled WGS sequence"/>
</dbReference>
<evidence type="ECO:0000313" key="1">
    <source>
        <dbReference type="EMBL" id="KAF9064925.1"/>
    </source>
</evidence>
<organism evidence="1 2">
    <name type="scientific">Rhodocollybia butyracea</name>
    <dbReference type="NCBI Taxonomy" id="206335"/>
    <lineage>
        <taxon>Eukaryota</taxon>
        <taxon>Fungi</taxon>
        <taxon>Dikarya</taxon>
        <taxon>Basidiomycota</taxon>
        <taxon>Agaricomycotina</taxon>
        <taxon>Agaricomycetes</taxon>
        <taxon>Agaricomycetidae</taxon>
        <taxon>Agaricales</taxon>
        <taxon>Marasmiineae</taxon>
        <taxon>Omphalotaceae</taxon>
        <taxon>Rhodocollybia</taxon>
    </lineage>
</organism>
<dbReference type="InterPro" id="IPR032675">
    <property type="entry name" value="LRR_dom_sf"/>
</dbReference>
<reference evidence="1" key="1">
    <citation type="submission" date="2020-11" db="EMBL/GenBank/DDBJ databases">
        <authorList>
            <consortium name="DOE Joint Genome Institute"/>
            <person name="Ahrendt S."/>
            <person name="Riley R."/>
            <person name="Andreopoulos W."/>
            <person name="Labutti K."/>
            <person name="Pangilinan J."/>
            <person name="Ruiz-Duenas F.J."/>
            <person name="Barrasa J.M."/>
            <person name="Sanchez-Garcia M."/>
            <person name="Camarero S."/>
            <person name="Miyauchi S."/>
            <person name="Serrano A."/>
            <person name="Linde D."/>
            <person name="Babiker R."/>
            <person name="Drula E."/>
            <person name="Ayuso-Fernandez I."/>
            <person name="Pacheco R."/>
            <person name="Padilla G."/>
            <person name="Ferreira P."/>
            <person name="Barriuso J."/>
            <person name="Kellner H."/>
            <person name="Castanera R."/>
            <person name="Alfaro M."/>
            <person name="Ramirez L."/>
            <person name="Pisabarro A.G."/>
            <person name="Kuo A."/>
            <person name="Tritt A."/>
            <person name="Lipzen A."/>
            <person name="He G."/>
            <person name="Yan M."/>
            <person name="Ng V."/>
            <person name="Cullen D."/>
            <person name="Martin F."/>
            <person name="Rosso M.-N."/>
            <person name="Henrissat B."/>
            <person name="Hibbett D."/>
            <person name="Martinez A.T."/>
            <person name="Grigoriev I.V."/>
        </authorList>
    </citation>
    <scope>NUCLEOTIDE SEQUENCE</scope>
    <source>
        <strain evidence="1">AH 40177</strain>
    </source>
</reference>
<comment type="caution">
    <text evidence="1">The sequence shown here is derived from an EMBL/GenBank/DDBJ whole genome shotgun (WGS) entry which is preliminary data.</text>
</comment>
<keyword evidence="2" id="KW-1185">Reference proteome</keyword>